<comment type="caution">
    <text evidence="1">The sequence shown here is derived from an EMBL/GenBank/DDBJ whole genome shotgun (WGS) entry which is preliminary data.</text>
</comment>
<protein>
    <submittedName>
        <fullName evidence="1">Uncharacterized protein</fullName>
    </submittedName>
</protein>
<dbReference type="AlphaFoldDB" id="D6TGS2"/>
<sequence>MFVSKLLGWTNNNQCSGASVAYVHRGDGKNTIGSGFPWMTTTNSRD</sequence>
<evidence type="ECO:0000313" key="1">
    <source>
        <dbReference type="EMBL" id="EFH88851.1"/>
    </source>
</evidence>
<gene>
    <name evidence="1" type="ORF">Krac_10354</name>
</gene>
<name>D6TGS2_KTERA</name>
<proteinExistence type="predicted"/>
<reference evidence="1 2" key="1">
    <citation type="journal article" date="2011" name="Stand. Genomic Sci.">
        <title>Non-contiguous finished genome sequence and contextual data of the filamentous soil bacterium Ktedonobacter racemifer type strain (SOSP1-21).</title>
        <authorList>
            <person name="Chang Y.J."/>
            <person name="Land M."/>
            <person name="Hauser L."/>
            <person name="Chertkov O."/>
            <person name="Del Rio T.G."/>
            <person name="Nolan M."/>
            <person name="Copeland A."/>
            <person name="Tice H."/>
            <person name="Cheng J.F."/>
            <person name="Lucas S."/>
            <person name="Han C."/>
            <person name="Goodwin L."/>
            <person name="Pitluck S."/>
            <person name="Ivanova N."/>
            <person name="Ovchinikova G."/>
            <person name="Pati A."/>
            <person name="Chen A."/>
            <person name="Palaniappan K."/>
            <person name="Mavromatis K."/>
            <person name="Liolios K."/>
            <person name="Brettin T."/>
            <person name="Fiebig A."/>
            <person name="Rohde M."/>
            <person name="Abt B."/>
            <person name="Goker M."/>
            <person name="Detter J.C."/>
            <person name="Woyke T."/>
            <person name="Bristow J."/>
            <person name="Eisen J.A."/>
            <person name="Markowitz V."/>
            <person name="Hugenholtz P."/>
            <person name="Kyrpides N.C."/>
            <person name="Klenk H.P."/>
            <person name="Lapidus A."/>
        </authorList>
    </citation>
    <scope>NUCLEOTIDE SEQUENCE [LARGE SCALE GENOMIC DNA]</scope>
    <source>
        <strain evidence="2">DSM 44963</strain>
    </source>
</reference>
<dbReference type="EMBL" id="ADVG01000001">
    <property type="protein sequence ID" value="EFH88851.1"/>
    <property type="molecule type" value="Genomic_DNA"/>
</dbReference>
<dbReference type="InParanoid" id="D6TGS2"/>
<organism evidence="1 2">
    <name type="scientific">Ktedonobacter racemifer DSM 44963</name>
    <dbReference type="NCBI Taxonomy" id="485913"/>
    <lineage>
        <taxon>Bacteria</taxon>
        <taxon>Bacillati</taxon>
        <taxon>Chloroflexota</taxon>
        <taxon>Ktedonobacteria</taxon>
        <taxon>Ktedonobacterales</taxon>
        <taxon>Ktedonobacteraceae</taxon>
        <taxon>Ktedonobacter</taxon>
    </lineage>
</organism>
<evidence type="ECO:0000313" key="2">
    <source>
        <dbReference type="Proteomes" id="UP000004508"/>
    </source>
</evidence>
<dbReference type="Proteomes" id="UP000004508">
    <property type="component" value="Unassembled WGS sequence"/>
</dbReference>
<keyword evidence="2" id="KW-1185">Reference proteome</keyword>
<accession>D6TGS2</accession>